<protein>
    <submittedName>
        <fullName evidence="2">Uncharacterized protein</fullName>
    </submittedName>
</protein>
<gene>
    <name evidence="2" type="ORF">PHLCEN_2v9831</name>
</gene>
<comment type="caution">
    <text evidence="2">The sequence shown here is derived from an EMBL/GenBank/DDBJ whole genome shotgun (WGS) entry which is preliminary data.</text>
</comment>
<proteinExistence type="predicted"/>
<dbReference type="AlphaFoldDB" id="A0A2R6NQD4"/>
<evidence type="ECO:0000313" key="2">
    <source>
        <dbReference type="EMBL" id="PSR74419.1"/>
    </source>
</evidence>
<evidence type="ECO:0000313" key="3">
    <source>
        <dbReference type="Proteomes" id="UP000186601"/>
    </source>
</evidence>
<sequence length="56" mass="6244">MPRITAEQHPAESVITMGTPKACAAKPDDSRPTKLPKFKITSWREDRSVTLESGFE</sequence>
<accession>A0A2R6NQD4</accession>
<reference evidence="2 3" key="1">
    <citation type="submission" date="2018-02" db="EMBL/GenBank/DDBJ databases">
        <title>Genome sequence of the basidiomycete white-rot fungus Phlebia centrifuga.</title>
        <authorList>
            <person name="Granchi Z."/>
            <person name="Peng M."/>
            <person name="de Vries R.P."/>
            <person name="Hilden K."/>
            <person name="Makela M.R."/>
            <person name="Grigoriev I."/>
            <person name="Riley R."/>
        </authorList>
    </citation>
    <scope>NUCLEOTIDE SEQUENCE [LARGE SCALE GENOMIC DNA]</scope>
    <source>
        <strain evidence="2 3">FBCC195</strain>
    </source>
</reference>
<keyword evidence="3" id="KW-1185">Reference proteome</keyword>
<dbReference type="EMBL" id="MLYV02000989">
    <property type="protein sequence ID" value="PSR74419.1"/>
    <property type="molecule type" value="Genomic_DNA"/>
</dbReference>
<organism evidence="2 3">
    <name type="scientific">Hermanssonia centrifuga</name>
    <dbReference type="NCBI Taxonomy" id="98765"/>
    <lineage>
        <taxon>Eukaryota</taxon>
        <taxon>Fungi</taxon>
        <taxon>Dikarya</taxon>
        <taxon>Basidiomycota</taxon>
        <taxon>Agaricomycotina</taxon>
        <taxon>Agaricomycetes</taxon>
        <taxon>Polyporales</taxon>
        <taxon>Meruliaceae</taxon>
        <taxon>Hermanssonia</taxon>
    </lineage>
</organism>
<evidence type="ECO:0000256" key="1">
    <source>
        <dbReference type="SAM" id="MobiDB-lite"/>
    </source>
</evidence>
<dbReference type="Proteomes" id="UP000186601">
    <property type="component" value="Unassembled WGS sequence"/>
</dbReference>
<feature type="region of interest" description="Disordered" evidence="1">
    <location>
        <begin position="1"/>
        <end position="39"/>
    </location>
</feature>
<name>A0A2R6NQD4_9APHY</name>